<comment type="caution">
    <text evidence="3">The sequence shown here is derived from an EMBL/GenBank/DDBJ whole genome shotgun (WGS) entry which is preliminary data.</text>
</comment>
<name>A0A432YRZ8_9GAMM</name>
<feature type="domain" description="DUF2489" evidence="2">
    <location>
        <begin position="17"/>
        <end position="145"/>
    </location>
</feature>
<gene>
    <name evidence="3" type="ORF">CWI73_06945</name>
</gene>
<organism evidence="3 4">
    <name type="scientific">Idiomarina piscisalsi</name>
    <dbReference type="NCBI Taxonomy" id="1096243"/>
    <lineage>
        <taxon>Bacteria</taxon>
        <taxon>Pseudomonadati</taxon>
        <taxon>Pseudomonadota</taxon>
        <taxon>Gammaproteobacteria</taxon>
        <taxon>Alteromonadales</taxon>
        <taxon>Idiomarinaceae</taxon>
        <taxon>Idiomarina</taxon>
    </lineage>
</organism>
<feature type="transmembrane region" description="Helical" evidence="1">
    <location>
        <begin position="6"/>
        <end position="29"/>
    </location>
</feature>
<evidence type="ECO:0000313" key="3">
    <source>
        <dbReference type="EMBL" id="RUO64427.1"/>
    </source>
</evidence>
<dbReference type="InterPro" id="IPR019617">
    <property type="entry name" value="DUF2489"/>
</dbReference>
<keyword evidence="1" id="KW-0472">Membrane</keyword>
<protein>
    <submittedName>
        <fullName evidence="3">DUF2489 domain-containing protein</fullName>
    </submittedName>
</protein>
<dbReference type="RefSeq" id="WP_126752116.1">
    <property type="nucleotide sequence ID" value="NZ_JBHUMT010000001.1"/>
</dbReference>
<dbReference type="Proteomes" id="UP000288361">
    <property type="component" value="Unassembled WGS sequence"/>
</dbReference>
<dbReference type="EMBL" id="PIQA01000004">
    <property type="protein sequence ID" value="RUO64427.1"/>
    <property type="molecule type" value="Genomic_DNA"/>
</dbReference>
<evidence type="ECO:0000259" key="2">
    <source>
        <dbReference type="Pfam" id="PF10675"/>
    </source>
</evidence>
<dbReference type="AlphaFoldDB" id="A0A432YRZ8"/>
<keyword evidence="1" id="KW-1133">Transmembrane helix</keyword>
<evidence type="ECO:0000256" key="1">
    <source>
        <dbReference type="SAM" id="Phobius"/>
    </source>
</evidence>
<keyword evidence="1" id="KW-0812">Transmembrane</keyword>
<accession>A0A432YRZ8</accession>
<dbReference type="Pfam" id="PF10675">
    <property type="entry name" value="DUF2489"/>
    <property type="match status" value="1"/>
</dbReference>
<reference evidence="3 4" key="1">
    <citation type="journal article" date="2011" name="Front. Microbiol.">
        <title>Genomic signatures of strain selection and enhancement in Bacillus atrophaeus var. globigii, a historical biowarfare simulant.</title>
        <authorList>
            <person name="Gibbons H.S."/>
            <person name="Broomall S.M."/>
            <person name="McNew L.A."/>
            <person name="Daligault H."/>
            <person name="Chapman C."/>
            <person name="Bruce D."/>
            <person name="Karavis M."/>
            <person name="Krepps M."/>
            <person name="McGregor P.A."/>
            <person name="Hong C."/>
            <person name="Park K.H."/>
            <person name="Akmal A."/>
            <person name="Feldman A."/>
            <person name="Lin J.S."/>
            <person name="Chang W.E."/>
            <person name="Higgs B.W."/>
            <person name="Demirev P."/>
            <person name="Lindquist J."/>
            <person name="Liem A."/>
            <person name="Fochler E."/>
            <person name="Read T.D."/>
            <person name="Tapia R."/>
            <person name="Johnson S."/>
            <person name="Bishop-Lilly K.A."/>
            <person name="Detter C."/>
            <person name="Han C."/>
            <person name="Sozhamannan S."/>
            <person name="Rosenzweig C.N."/>
            <person name="Skowronski E.W."/>
        </authorList>
    </citation>
    <scope>NUCLEOTIDE SEQUENCE [LARGE SCALE GENOMIC DNA]</scope>
    <source>
        <strain evidence="3 4">TPS4-2</strain>
    </source>
</reference>
<evidence type="ECO:0000313" key="4">
    <source>
        <dbReference type="Proteomes" id="UP000288361"/>
    </source>
</evidence>
<sequence>MSSELLWVIAILGLVIIIGLGWYATTLMLRLRGQNNIRKAAVQKRIDRIDESIITIAKAMQQEQCPLSEGCLRIVVLLDHRPEAVKYDYSQDYPAMHDMYEKIKHMPTHENRKKFPKKKIRALDDEREGYEKTMRDIILADVDKLLKNFPAA</sequence>
<proteinExistence type="predicted"/>